<dbReference type="Pfam" id="PF12887">
    <property type="entry name" value="SICA_alpha"/>
    <property type="match status" value="1"/>
</dbReference>
<keyword evidence="3" id="KW-1133">Transmembrane helix</keyword>
<dbReference type="InterPro" id="IPR024288">
    <property type="entry name" value="SICA_C"/>
</dbReference>
<dbReference type="OrthoDB" id="447516at2759"/>
<dbReference type="VEuPathDB" id="PlasmoDB:PCOAH_00009130"/>
<evidence type="ECO:0000256" key="2">
    <source>
        <dbReference type="SAM" id="MobiDB-lite"/>
    </source>
</evidence>
<proteinExistence type="predicted"/>
<feature type="compositionally biased region" description="Polar residues" evidence="2">
    <location>
        <begin position="156"/>
        <end position="172"/>
    </location>
</feature>
<feature type="transmembrane region" description="Helical" evidence="3">
    <location>
        <begin position="1418"/>
        <end position="1436"/>
    </location>
</feature>
<evidence type="ECO:0000259" key="4">
    <source>
        <dbReference type="Pfam" id="PF12878"/>
    </source>
</evidence>
<dbReference type="Proteomes" id="UP000092716">
    <property type="component" value="Chromosome 4"/>
</dbReference>
<dbReference type="InterPro" id="IPR024285">
    <property type="entry name" value="SICA_extracell_b"/>
</dbReference>
<evidence type="ECO:0000313" key="8">
    <source>
        <dbReference type="Proteomes" id="UP000092716"/>
    </source>
</evidence>
<keyword evidence="3" id="KW-0812">Transmembrane</keyword>
<sequence length="1559" mass="180491">MNENGQKIKTDDEKEVCTFLVKNLLKIRGGGIKPCGNGTANELIEDYVYCTIINLWAATYLTKHCNKKDVIHNIFDGMKSTGAELKGQGKCKVCEYKELKRMKIVDDKLSVLRNIFKLMNANNDVMKLIHKNPTPEKECKEQKDAASELVAGLLHNNGSMTTTTTGHEQQTKQGSAEAAANNEASQAPGSGTRDLVYTLKSDTMTVQSVPTATGSGCNQNELCQRTNCVTRKWFEIRKSGSSKQTWCNFWNHDVMKELGRLSKAMTNNTGDTNNLCEKVNREGKVATDAEKTACQYITKGLKHIYEVQVDSKNPKPDQARSNRPFYQTMSCLFLNAYADRLKEKNPTCITEYTIRKVFEIGNAKMSAWCVDTNGQKNDCVECKREENYANCTLNVKQDLWTTNESCTNGRNNMKEEVDELLEKDPQIQQSLTTTNNNFCTRIQCVAEKWRWHREKKGNEYSDWHSTFWDADVKKRLKELSDAMTNNGKTDDLCENITVTDGSSVEANKKACNYIVKGLQYIYNIQKGTDGRDQEMIEDNQIFHRTASCLLLNAYADKLKELAKDKSRCELEKGIEHAFTRSAEVKKDVSSCDNDNNCKLCERYENYGKCEINNEQIKDRVNKLLKEKEHEIQQTLTSICPDPPVPPAKPEYQLTSNVDCNADSDRACLDKKVENFFQSRWTLFSFFFLLPHLMKKYFMENGTCIPLHVESGDSGRKKTTSGQVYSLFDEFSSEIDEEDNTSSFGAVCDDIAERSAKQGKNFPTCFCKILIKNLVKVTNNKSTYTYNGTTWNVSDIDINARCDLLNLWLLLYGPRYKVTEDNIKYAFHAISNLKQLYGQNEYEECIHKGNFSVNEAEDGARYKDIYSWFMNERIKTKMWKISDGSACNTRSRADDRKGKFPKKELEKISTKLETKAEAVVREIKKAQDILLKLMDCKDTEILDEEKDEWAEVFTMFNNIPNNTDDMDEFDKVKTLCLWCEGEDSQGGLEKKICKDFCETLVRNLLYVGKSRYECEQQKSTGGKKKACVGKCDLLNIWLLGISGDCIPVDVIKHIFQVVEELEKEFDSRKKGTGCVYNRISDLYRCGEEMLSKIQTWMKDGQRRKQFGLSPNERWCKGQRTSINWTKEKLEKYKSKKPLSSEGDDYFRNVQNITEDKKDVVDRILNHNQQLQVDNYILNLHLPQRKMRNLTRKKKQLRQVRKGMMLMNLTFHLIKLIFLWMMYYLQALLVRMIRKISNMTKVPRFLQIRIPKHQAQEPTPQIHHILLPQVVNLHLLQEKQSLAIVIQMVFLRNQLMVVFRMVEQLTKVVAVVVVLVVVQLILKVVVLVLVYWVVWYLVPVVLYQVFQVQVPAPVLILNQQIRMILTLIRVYPRVNQVTQKPEPFHHHHQYYHEYHHHQQQHKHYQKLKQHHIHQDLQEAIHLPSHTFLSFLCSLYFALGKKRKRYRRTHQVSGHPSLQEQIIDPVDDHDGPHEYTLVKKRHPPRSAPTKTKRAKKQGVGRPANRRTIIDIHLEVLDECQKGDTKLVQEDFFEILVQEFMRSEFMNEENVPEEQVPSSDSGF</sequence>
<evidence type="ECO:0000259" key="5">
    <source>
        <dbReference type="Pfam" id="PF12879"/>
    </source>
</evidence>
<feature type="domain" description="Schizont-infected cell agglutination C-terminal" evidence="5">
    <location>
        <begin position="1433"/>
        <end position="1552"/>
    </location>
</feature>
<name>A0A1B1DUF1_9APIC</name>
<evidence type="ECO:0000256" key="1">
    <source>
        <dbReference type="SAM" id="Coils"/>
    </source>
</evidence>
<feature type="domain" description="Schizont-infected cell agglutination extracellular alpha" evidence="6">
    <location>
        <begin position="3"/>
        <end position="106"/>
    </location>
</feature>
<feature type="region of interest" description="Disordered" evidence="2">
    <location>
        <begin position="156"/>
        <end position="192"/>
    </location>
</feature>
<feature type="region of interest" description="Disordered" evidence="2">
    <location>
        <begin position="1478"/>
        <end position="1500"/>
    </location>
</feature>
<dbReference type="Pfam" id="PF12878">
    <property type="entry name" value="SICA_beta"/>
    <property type="match status" value="2"/>
</dbReference>
<accession>A0A1B1DUF1</accession>
<feature type="transmembrane region" description="Helical" evidence="3">
    <location>
        <begin position="1202"/>
        <end position="1223"/>
    </location>
</feature>
<dbReference type="InterPro" id="IPR024290">
    <property type="entry name" value="SICA_extracell_a"/>
</dbReference>
<evidence type="ECO:0000256" key="3">
    <source>
        <dbReference type="SAM" id="Phobius"/>
    </source>
</evidence>
<reference evidence="8" key="1">
    <citation type="submission" date="2016-06" db="EMBL/GenBank/DDBJ databases">
        <title>First high quality genome sequence of Plasmodium coatneyi using continuous long reads from single molecule, real-time sequencing.</title>
        <authorList>
            <person name="Chien J.-T."/>
            <person name="Pakala S.B."/>
            <person name="Geraldo J.A."/>
            <person name="Lapp S.A."/>
            <person name="Barnwell J.W."/>
            <person name="Kissinger J.C."/>
            <person name="Galinski M.R."/>
            <person name="Humphrey J.C."/>
        </authorList>
    </citation>
    <scope>NUCLEOTIDE SEQUENCE [LARGE SCALE GENOMIC DNA]</scope>
    <source>
        <strain evidence="8">Hackeri</strain>
    </source>
</reference>
<gene>
    <name evidence="7" type="ORF">PCOAH_00009130</name>
</gene>
<evidence type="ECO:0000259" key="6">
    <source>
        <dbReference type="Pfam" id="PF12887"/>
    </source>
</evidence>
<dbReference type="GeneID" id="30907636"/>
<dbReference type="KEGG" id="pcot:PCOAH_00009130"/>
<dbReference type="EMBL" id="CP016242">
    <property type="protein sequence ID" value="ANQ06403.1"/>
    <property type="molecule type" value="Genomic_DNA"/>
</dbReference>
<keyword evidence="8" id="KW-1185">Reference proteome</keyword>
<feature type="transmembrane region" description="Helical" evidence="3">
    <location>
        <begin position="1306"/>
        <end position="1332"/>
    </location>
</feature>
<feature type="domain" description="Schizont-infected cell agglutination extracellular beta" evidence="4">
    <location>
        <begin position="437"/>
        <end position="611"/>
    </location>
</feature>
<keyword evidence="3" id="KW-0472">Membrane</keyword>
<keyword evidence="1" id="KW-0175">Coiled coil</keyword>
<feature type="coiled-coil region" evidence="1">
    <location>
        <begin position="606"/>
        <end position="633"/>
    </location>
</feature>
<feature type="compositionally biased region" description="Low complexity" evidence="2">
    <location>
        <begin position="173"/>
        <end position="189"/>
    </location>
</feature>
<feature type="compositionally biased region" description="Basic residues" evidence="2">
    <location>
        <begin position="1478"/>
        <end position="1495"/>
    </location>
</feature>
<evidence type="ECO:0000313" key="7">
    <source>
        <dbReference type="EMBL" id="ANQ06403.1"/>
    </source>
</evidence>
<feature type="domain" description="Schizont-infected cell agglutination extracellular beta" evidence="4">
    <location>
        <begin position="222"/>
        <end position="392"/>
    </location>
</feature>
<dbReference type="RefSeq" id="XP_019913098.1">
    <property type="nucleotide sequence ID" value="XM_020057722.1"/>
</dbReference>
<dbReference type="Pfam" id="PF12879">
    <property type="entry name" value="SICA_C"/>
    <property type="match status" value="1"/>
</dbReference>
<protein>
    <submittedName>
        <fullName evidence="7">SICA antigen</fullName>
    </submittedName>
</protein>
<organism evidence="7 8">
    <name type="scientific">Plasmodium coatneyi</name>
    <dbReference type="NCBI Taxonomy" id="208452"/>
    <lineage>
        <taxon>Eukaryota</taxon>
        <taxon>Sar</taxon>
        <taxon>Alveolata</taxon>
        <taxon>Apicomplexa</taxon>
        <taxon>Aconoidasida</taxon>
        <taxon>Haemosporida</taxon>
        <taxon>Plasmodiidae</taxon>
        <taxon>Plasmodium</taxon>
    </lineage>
</organism>